<dbReference type="PANTHER" id="PTHR35394:SF5">
    <property type="entry name" value="DUF3176 DOMAIN-CONTAINING PROTEIN"/>
    <property type="match status" value="1"/>
</dbReference>
<dbReference type="Pfam" id="PF12796">
    <property type="entry name" value="Ank_2"/>
    <property type="match status" value="2"/>
</dbReference>
<dbReference type="Pfam" id="PF11374">
    <property type="entry name" value="DUF3176"/>
    <property type="match status" value="1"/>
</dbReference>
<keyword evidence="1" id="KW-0040">ANK repeat</keyword>
<dbReference type="EMBL" id="JAGPUO010000015">
    <property type="protein sequence ID" value="KAG5658033.1"/>
    <property type="molecule type" value="Genomic_DNA"/>
</dbReference>
<protein>
    <submittedName>
        <fullName evidence="3">Uncharacterized protein</fullName>
    </submittedName>
</protein>
<dbReference type="PROSITE" id="PS50297">
    <property type="entry name" value="ANK_REP_REGION"/>
    <property type="match status" value="4"/>
</dbReference>
<keyword evidence="2" id="KW-0812">Transmembrane</keyword>
<organism evidence="3 4">
    <name type="scientific">Fusarium avenaceum</name>
    <dbReference type="NCBI Taxonomy" id="40199"/>
    <lineage>
        <taxon>Eukaryota</taxon>
        <taxon>Fungi</taxon>
        <taxon>Dikarya</taxon>
        <taxon>Ascomycota</taxon>
        <taxon>Pezizomycotina</taxon>
        <taxon>Sordariomycetes</taxon>
        <taxon>Hypocreomycetidae</taxon>
        <taxon>Hypocreales</taxon>
        <taxon>Nectriaceae</taxon>
        <taxon>Fusarium</taxon>
        <taxon>Fusarium tricinctum species complex</taxon>
    </lineage>
</organism>
<sequence>MDQFEASRPDGPTATNQPLMETQEHITLTTVSLASELEKPIEGPNKNDEARRGVFSFLLDWKLETLALVLSLLSFIAMTYLLFASDEQPISKWTKSPITLNALISILAGTSKSSLAFVISMCFSQGKWNWLSRTARPLVDFDRFDAASRGATGSLRVLKSCVRQPHWSALGALTAIALLAFESFTQAILSLENRQIALKPEEYAAMARANNQSSISVPVIGSSIRLDAGSWVGFGGGENSLARVELPGPKNATFIFSADLFTNNIQDDLGMTAAVWSGFSPLITPQNLKPAFNCASGNCTWAKFASIAVCHKCEDISQSLVKTTGRTTVPEIYMPARWGNGKLPDISNQGPGANINQNQQTLTYTKYQAQGTNLSLSNYNGKTKCTSKNDNCPDTYLTTRVTTNPAHTINFGHINTMIMNLQYLVADESWHENKTTWEETNVSGQECALYFCVNEYHDTLSQGVLQEIIVKSWADRAAGSYSDGDDSSNVTKFFESANYTLDMGTSLVNLSDLQIRIPDEHFQKSNLPIQKFNITQPTIVSLLGDLNKGFWGPDVGEIYHYRTPATWIYPSLGNTNPPSFVAGLGKSQDIPTTIENIALSLTKWMRDRDLETRPEKGSATIMVVITRVRWYFFLFPAISLLAGIIFSIVCIWETQRLGRPALKDSILVTLACAPEEDVRMSLKRLSSSVANAEVQATLVHLWPMLTNKPWKESTGNSQNTRFLPKKCHEPKVVHDQDLPFVEKMVAVCAGLVTIDENTNVIRLVHFTTQEYINQQPGELLPMTEQYITRTCVKHLSFSNFKRIEAFQGRRYEIEEQFIRQLNSYPFYDYAASNWGHHARDSPISREELEGLVIEGEILTSLNLLIFRGSFMGYGRFSTPSPDPQSVSKLHMAVYFGLIDLVEDLLRAGFEIDCEDSCGRTPLSYSAELGWEKIVSLLVKAGAEIDSQVYERYLNEGRTPLSYAAAAGHEGITRILLENGASPTSTGWDEDGHKMTPLEFAARSGHEGVVRLVLDKYCEIEGEVQDQDLREMCDGSTALVMAVSDGYERIVRLLVQHASNPDVCPESISMTPLSMAASIGNEAIVQLLLDSPRVSVNSFTAYGFTALCQLPIESPIVAAARAGHHGVVQLLLEKEANPDGGVST</sequence>
<dbReference type="PROSITE" id="PS50088">
    <property type="entry name" value="ANK_REPEAT"/>
    <property type="match status" value="4"/>
</dbReference>
<feature type="transmembrane region" description="Helical" evidence="2">
    <location>
        <begin position="630"/>
        <end position="652"/>
    </location>
</feature>
<feature type="repeat" description="ANK" evidence="1">
    <location>
        <begin position="917"/>
        <end position="949"/>
    </location>
</feature>
<evidence type="ECO:0000256" key="2">
    <source>
        <dbReference type="SAM" id="Phobius"/>
    </source>
</evidence>
<dbReference type="InterPro" id="IPR021514">
    <property type="entry name" value="DUF3176"/>
</dbReference>
<feature type="repeat" description="ANK" evidence="1">
    <location>
        <begin position="955"/>
        <end position="987"/>
    </location>
</feature>
<feature type="non-terminal residue" evidence="3">
    <location>
        <position position="1"/>
    </location>
</feature>
<reference evidence="3" key="1">
    <citation type="submission" date="2021-04" db="EMBL/GenBank/DDBJ databases">
        <title>Draft genome of Fusarium avenaceum strain F156N33, isolated from an atmospheric sample in Virginia.</title>
        <authorList>
            <person name="Yang S."/>
            <person name="Vinatzer B.A."/>
            <person name="Coleman J."/>
        </authorList>
    </citation>
    <scope>NUCLEOTIDE SEQUENCE</scope>
    <source>
        <strain evidence="3">F156N33</strain>
    </source>
</reference>
<dbReference type="SMART" id="SM00248">
    <property type="entry name" value="ANK"/>
    <property type="match status" value="7"/>
</dbReference>
<gene>
    <name evidence="3" type="ORF">KAF25_006984</name>
</gene>
<keyword evidence="2" id="KW-0472">Membrane</keyword>
<evidence type="ECO:0000313" key="3">
    <source>
        <dbReference type="EMBL" id="KAG5658033.1"/>
    </source>
</evidence>
<dbReference type="Gene3D" id="1.25.40.20">
    <property type="entry name" value="Ankyrin repeat-containing domain"/>
    <property type="match status" value="2"/>
</dbReference>
<keyword evidence="2" id="KW-1133">Transmembrane helix</keyword>
<name>A0A9P7KPQ5_9HYPO</name>
<feature type="repeat" description="ANK" evidence="1">
    <location>
        <begin position="884"/>
        <end position="916"/>
    </location>
</feature>
<dbReference type="InterPro" id="IPR002110">
    <property type="entry name" value="Ankyrin_rpt"/>
</dbReference>
<dbReference type="AlphaFoldDB" id="A0A9P7KPQ5"/>
<dbReference type="Pfam" id="PF00023">
    <property type="entry name" value="Ank"/>
    <property type="match status" value="1"/>
</dbReference>
<dbReference type="PANTHER" id="PTHR35394">
    <property type="entry name" value="DUF3176 DOMAIN-CONTAINING PROTEIN"/>
    <property type="match status" value="1"/>
</dbReference>
<feature type="transmembrane region" description="Helical" evidence="2">
    <location>
        <begin position="103"/>
        <end position="123"/>
    </location>
</feature>
<proteinExistence type="predicted"/>
<dbReference type="Proteomes" id="UP000782241">
    <property type="component" value="Unassembled WGS sequence"/>
</dbReference>
<keyword evidence="4" id="KW-1185">Reference proteome</keyword>
<accession>A0A9P7KPQ5</accession>
<dbReference type="InterPro" id="IPR036770">
    <property type="entry name" value="Ankyrin_rpt-contain_sf"/>
</dbReference>
<evidence type="ECO:0000256" key="1">
    <source>
        <dbReference type="PROSITE-ProRule" id="PRU00023"/>
    </source>
</evidence>
<dbReference type="SUPFAM" id="SSF48403">
    <property type="entry name" value="Ankyrin repeat"/>
    <property type="match status" value="1"/>
</dbReference>
<feature type="transmembrane region" description="Helical" evidence="2">
    <location>
        <begin position="167"/>
        <end position="189"/>
    </location>
</feature>
<comment type="caution">
    <text evidence="3">The sequence shown here is derived from an EMBL/GenBank/DDBJ whole genome shotgun (WGS) entry which is preliminary data.</text>
</comment>
<feature type="transmembrane region" description="Helical" evidence="2">
    <location>
        <begin position="65"/>
        <end position="83"/>
    </location>
</feature>
<evidence type="ECO:0000313" key="4">
    <source>
        <dbReference type="Proteomes" id="UP000782241"/>
    </source>
</evidence>
<feature type="repeat" description="ANK" evidence="1">
    <location>
        <begin position="1033"/>
        <end position="1065"/>
    </location>
</feature>